<evidence type="ECO:0000313" key="10">
    <source>
        <dbReference type="Proteomes" id="UP000309389"/>
    </source>
</evidence>
<protein>
    <recommendedName>
        <fullName evidence="8">Acyltransferase 3 domain-containing protein</fullName>
    </recommendedName>
</protein>
<evidence type="ECO:0000256" key="3">
    <source>
        <dbReference type="ARBA" id="ARBA00022475"/>
    </source>
</evidence>
<dbReference type="OrthoDB" id="9814956at2"/>
<feature type="transmembrane region" description="Helical" evidence="7">
    <location>
        <begin position="304"/>
        <end position="323"/>
    </location>
</feature>
<comment type="subcellular location">
    <subcellularLocation>
        <location evidence="1">Cell membrane</location>
        <topology evidence="1">Multi-pass membrane protein</topology>
    </subcellularLocation>
</comment>
<keyword evidence="10" id="KW-1185">Reference proteome</keyword>
<name>A0A4T3F1Z2_9SPHN</name>
<feature type="transmembrane region" description="Helical" evidence="7">
    <location>
        <begin position="218"/>
        <end position="236"/>
    </location>
</feature>
<feature type="transmembrane region" description="Helical" evidence="7">
    <location>
        <begin position="99"/>
        <end position="120"/>
    </location>
</feature>
<gene>
    <name evidence="9" type="ORF">E5222_01870</name>
</gene>
<keyword evidence="4 7" id="KW-0812">Transmembrane</keyword>
<evidence type="ECO:0000256" key="4">
    <source>
        <dbReference type="ARBA" id="ARBA00022692"/>
    </source>
</evidence>
<reference evidence="9 10" key="1">
    <citation type="submission" date="2019-04" db="EMBL/GenBank/DDBJ databases">
        <title>Altererythrobacter aquimixticola sp. nov., isolated from sediment of junction between the ocean and a freshwater spring.</title>
        <authorList>
            <person name="Yoon J.-H."/>
        </authorList>
    </citation>
    <scope>NUCLEOTIDE SEQUENCE [LARGE SCALE GENOMIC DNA]</scope>
    <source>
        <strain evidence="9 10">SSKS-13</strain>
    </source>
</reference>
<dbReference type="AlphaFoldDB" id="A0A4T3F1Z2"/>
<evidence type="ECO:0000256" key="6">
    <source>
        <dbReference type="ARBA" id="ARBA00023136"/>
    </source>
</evidence>
<evidence type="ECO:0000313" key="9">
    <source>
        <dbReference type="EMBL" id="TIX51243.1"/>
    </source>
</evidence>
<keyword evidence="3" id="KW-1003">Cell membrane</keyword>
<feature type="transmembrane region" description="Helical" evidence="7">
    <location>
        <begin position="163"/>
        <end position="181"/>
    </location>
</feature>
<sequence length="372" mass="40603">MQHPEALEHPASKAALTNATSSKGDRIAWLDIARGSSILLVVLFHASIAAQLVTDIDSTYWLVNDVFAYIRMPLFFAISGMLSARVLSRDWPILLEKRVILLGYLYVLWATIGFLRSLALGADKAFSSWVALVAWPNAVLWFIWALAIYFVVAKLCQGRFQNAALVLSFGLSILVTIDALPVRSVEHAKALNYAFYFLFGAYSGPLILGVAKHWGATLIVASAAYVALFLALRWGYAPQRVTAVMSLIGLAAGLAGSISLSYIPMVKSVLAFFGRNTLTIYVAHTQLLGLFVPLGADADSLPGFAIWGAIAMGAAAIGLSLLLRPLLETIGARWFYALPGRFVDWWRTRTQPRMLAYSASDARDNPSTGRSR</sequence>
<feature type="transmembrane region" description="Helical" evidence="7">
    <location>
        <begin position="193"/>
        <end position="211"/>
    </location>
</feature>
<dbReference type="Proteomes" id="UP000309389">
    <property type="component" value="Unassembled WGS sequence"/>
</dbReference>
<evidence type="ECO:0000256" key="2">
    <source>
        <dbReference type="ARBA" id="ARBA00007400"/>
    </source>
</evidence>
<comment type="similarity">
    <text evidence="2">Belongs to the acyltransferase 3 family.</text>
</comment>
<dbReference type="GO" id="GO:0016413">
    <property type="term" value="F:O-acetyltransferase activity"/>
    <property type="evidence" value="ECO:0007669"/>
    <property type="project" value="TreeGrafter"/>
</dbReference>
<dbReference type="EMBL" id="SSHH01000001">
    <property type="protein sequence ID" value="TIX51243.1"/>
    <property type="molecule type" value="Genomic_DNA"/>
</dbReference>
<feature type="transmembrane region" description="Helical" evidence="7">
    <location>
        <begin position="32"/>
        <end position="54"/>
    </location>
</feature>
<dbReference type="PANTHER" id="PTHR40074">
    <property type="entry name" value="O-ACETYLTRANSFERASE WECH"/>
    <property type="match status" value="1"/>
</dbReference>
<evidence type="ECO:0000259" key="8">
    <source>
        <dbReference type="Pfam" id="PF01757"/>
    </source>
</evidence>
<feature type="transmembrane region" description="Helical" evidence="7">
    <location>
        <begin position="126"/>
        <end position="151"/>
    </location>
</feature>
<feature type="transmembrane region" description="Helical" evidence="7">
    <location>
        <begin position="66"/>
        <end position="87"/>
    </location>
</feature>
<dbReference type="RefSeq" id="WP_136691965.1">
    <property type="nucleotide sequence ID" value="NZ_SSHH01000001.1"/>
</dbReference>
<accession>A0A4T3F1Z2</accession>
<dbReference type="GO" id="GO:0005886">
    <property type="term" value="C:plasma membrane"/>
    <property type="evidence" value="ECO:0007669"/>
    <property type="project" value="UniProtKB-SubCell"/>
</dbReference>
<feature type="transmembrane region" description="Helical" evidence="7">
    <location>
        <begin position="270"/>
        <end position="292"/>
    </location>
</feature>
<dbReference type="PANTHER" id="PTHR40074:SF4">
    <property type="entry name" value="INNER MEMBRANE PROTEIN YCFT"/>
    <property type="match status" value="1"/>
</dbReference>
<proteinExistence type="inferred from homology"/>
<evidence type="ECO:0000256" key="1">
    <source>
        <dbReference type="ARBA" id="ARBA00004651"/>
    </source>
</evidence>
<keyword evidence="6 7" id="KW-0472">Membrane</keyword>
<feature type="transmembrane region" description="Helical" evidence="7">
    <location>
        <begin position="242"/>
        <end position="263"/>
    </location>
</feature>
<feature type="domain" description="Acyltransferase 3" evidence="8">
    <location>
        <begin position="27"/>
        <end position="323"/>
    </location>
</feature>
<comment type="caution">
    <text evidence="9">The sequence shown here is derived from an EMBL/GenBank/DDBJ whole genome shotgun (WGS) entry which is preliminary data.</text>
</comment>
<organism evidence="9 10">
    <name type="scientific">Alteraurantiacibacter aquimixticola</name>
    <dbReference type="NCBI Taxonomy" id="2489173"/>
    <lineage>
        <taxon>Bacteria</taxon>
        <taxon>Pseudomonadati</taxon>
        <taxon>Pseudomonadota</taxon>
        <taxon>Alphaproteobacteria</taxon>
        <taxon>Sphingomonadales</taxon>
        <taxon>Erythrobacteraceae</taxon>
        <taxon>Alteraurantiacibacter</taxon>
    </lineage>
</organism>
<dbReference type="Pfam" id="PF01757">
    <property type="entry name" value="Acyl_transf_3"/>
    <property type="match status" value="1"/>
</dbReference>
<evidence type="ECO:0000256" key="5">
    <source>
        <dbReference type="ARBA" id="ARBA00022989"/>
    </source>
</evidence>
<dbReference type="InterPro" id="IPR002656">
    <property type="entry name" value="Acyl_transf_3_dom"/>
</dbReference>
<dbReference type="GO" id="GO:0009246">
    <property type="term" value="P:enterobacterial common antigen biosynthetic process"/>
    <property type="evidence" value="ECO:0007669"/>
    <property type="project" value="TreeGrafter"/>
</dbReference>
<keyword evidence="5 7" id="KW-1133">Transmembrane helix</keyword>
<evidence type="ECO:0000256" key="7">
    <source>
        <dbReference type="SAM" id="Phobius"/>
    </source>
</evidence>